<evidence type="ECO:0000313" key="4">
    <source>
        <dbReference type="EnsemblMetazoa" id="PPA16236.1"/>
    </source>
</evidence>
<feature type="compositionally biased region" description="Polar residues" evidence="2">
    <location>
        <begin position="147"/>
        <end position="174"/>
    </location>
</feature>
<dbReference type="InterPro" id="IPR003582">
    <property type="entry name" value="ShKT_dom"/>
</dbReference>
<keyword evidence="3" id="KW-0732">Signal</keyword>
<evidence type="ECO:0000256" key="2">
    <source>
        <dbReference type="SAM" id="MobiDB-lite"/>
    </source>
</evidence>
<protein>
    <submittedName>
        <fullName evidence="4">ShK domain-containing protein</fullName>
    </submittedName>
</protein>
<feature type="region of interest" description="Disordered" evidence="2">
    <location>
        <begin position="100"/>
        <end position="174"/>
    </location>
</feature>
<proteinExistence type="predicted"/>
<feature type="disulfide bond" evidence="1">
    <location>
        <begin position="659"/>
        <end position="693"/>
    </location>
</feature>
<sequence>MGTSALLFLVLFIFQCANGFDRPEIHDWIQQNIYICELTIIRGDLDPSFGRTRFLTREEATIYRCQCGDPARTALACAQHLEQRPFCTRPTFPTLAPVPFTRIPPPTPSPSFLQPFRDRSQRPQQQRSFRVPEFVVPSPPRDPVQSARKTPASTRSFTRQPDRQPTTVRGTTGKSLPVTLDVSRRPVTTLTTVSMTSSTPLKTTSDTPTTRIPLVMSDIVAGSTPKSIIFETFPSLVDLRLSPVERQQKQRRMEEKYLVERKEEKGIKGFTKILSSASAVKQNPSLPLPDFASELSPKQIVDALNNGGFSNTRRRVELMVEDRLLKLFEEEKLVSSALLKEMNSLAARREAPTNEEKTDDKSSSNSPHGLVEPTPLTAEDFDAMKNIPIERREHRREEGNSVEVDIESRDDSDAVVTMERGAVLSDPIELHQGFNETSRLFAEQVVDSLLPANGTNSILNDEEGGRLDEQATARNVANIMARLLREIIESSKRENTETVAPPAPPSSESTTSTTSSSFLTTGLDDVVTDLTTTSSSTKNRTEEVSTSEEMQEILITDVDGAKISITVTSVPLSIATTPPTEISINATGIPHESEAEQVVTTTSTTSTTTTSKVTTTETATTQATPISTSPFPTLIPQGTAETAPKKEFFTTRQFNPKVCEDNHSLCNVWSKYGECVKNPGYMYKYCRQSCGICSLRKKL</sequence>
<evidence type="ECO:0000313" key="5">
    <source>
        <dbReference type="Proteomes" id="UP000005239"/>
    </source>
</evidence>
<evidence type="ECO:0000256" key="3">
    <source>
        <dbReference type="SAM" id="SignalP"/>
    </source>
</evidence>
<dbReference type="EnsemblMetazoa" id="PPA16236.1">
    <property type="protein sequence ID" value="PPA16236.1"/>
    <property type="gene ID" value="WBGene00105790"/>
</dbReference>
<dbReference type="Pfam" id="PF01549">
    <property type="entry name" value="ShK"/>
    <property type="match status" value="1"/>
</dbReference>
<evidence type="ECO:0000256" key="1">
    <source>
        <dbReference type="PROSITE-ProRule" id="PRU01005"/>
    </source>
</evidence>
<feature type="compositionally biased region" description="Low complexity" evidence="2">
    <location>
        <begin position="506"/>
        <end position="537"/>
    </location>
</feature>
<comment type="caution">
    <text evidence="1">Lacks conserved residue(s) required for the propagation of feature annotation.</text>
</comment>
<feature type="compositionally biased region" description="Low complexity" evidence="2">
    <location>
        <begin position="596"/>
        <end position="624"/>
    </location>
</feature>
<keyword evidence="5" id="KW-1185">Reference proteome</keyword>
<organism evidence="4 5">
    <name type="scientific">Pristionchus pacificus</name>
    <name type="common">Parasitic nematode worm</name>
    <dbReference type="NCBI Taxonomy" id="54126"/>
    <lineage>
        <taxon>Eukaryota</taxon>
        <taxon>Metazoa</taxon>
        <taxon>Ecdysozoa</taxon>
        <taxon>Nematoda</taxon>
        <taxon>Chromadorea</taxon>
        <taxon>Rhabditida</taxon>
        <taxon>Rhabditina</taxon>
        <taxon>Diplogasteromorpha</taxon>
        <taxon>Diplogasteroidea</taxon>
        <taxon>Neodiplogasteridae</taxon>
        <taxon>Pristionchus</taxon>
    </lineage>
</organism>
<feature type="region of interest" description="Disordered" evidence="2">
    <location>
        <begin position="593"/>
        <end position="633"/>
    </location>
</feature>
<dbReference type="AlphaFoldDB" id="A0A2A6CT91"/>
<reference evidence="4" key="2">
    <citation type="submission" date="2022-06" db="UniProtKB">
        <authorList>
            <consortium name="EnsemblMetazoa"/>
        </authorList>
    </citation>
    <scope>IDENTIFICATION</scope>
    <source>
        <strain evidence="4">PS312</strain>
    </source>
</reference>
<reference evidence="5" key="1">
    <citation type="journal article" date="2008" name="Nat. Genet.">
        <title>The Pristionchus pacificus genome provides a unique perspective on nematode lifestyle and parasitism.</title>
        <authorList>
            <person name="Dieterich C."/>
            <person name="Clifton S.W."/>
            <person name="Schuster L.N."/>
            <person name="Chinwalla A."/>
            <person name="Delehaunty K."/>
            <person name="Dinkelacker I."/>
            <person name="Fulton L."/>
            <person name="Fulton R."/>
            <person name="Godfrey J."/>
            <person name="Minx P."/>
            <person name="Mitreva M."/>
            <person name="Roeseler W."/>
            <person name="Tian H."/>
            <person name="Witte H."/>
            <person name="Yang S.P."/>
            <person name="Wilson R.K."/>
            <person name="Sommer R.J."/>
        </authorList>
    </citation>
    <scope>NUCLEOTIDE SEQUENCE [LARGE SCALE GENOMIC DNA]</scope>
    <source>
        <strain evidence="5">PS312</strain>
    </source>
</reference>
<feature type="signal peptide" evidence="3">
    <location>
        <begin position="1"/>
        <end position="19"/>
    </location>
</feature>
<dbReference type="Proteomes" id="UP000005239">
    <property type="component" value="Unassembled WGS sequence"/>
</dbReference>
<feature type="region of interest" description="Disordered" evidence="2">
    <location>
        <begin position="345"/>
        <end position="379"/>
    </location>
</feature>
<name>A0A2A6CT91_PRIPA</name>
<accession>A0A2A6CT91</accession>
<feature type="compositionally biased region" description="Basic and acidic residues" evidence="2">
    <location>
        <begin position="347"/>
        <end position="362"/>
    </location>
</feature>
<dbReference type="SMART" id="SM00254">
    <property type="entry name" value="ShKT"/>
    <property type="match status" value="1"/>
</dbReference>
<feature type="chain" id="PRO_5043691434" evidence="3">
    <location>
        <begin position="20"/>
        <end position="699"/>
    </location>
</feature>
<gene>
    <name evidence="4" type="primary">WBGene00105790</name>
</gene>
<accession>A0A8R1UDA2</accession>
<feature type="region of interest" description="Disordered" evidence="2">
    <location>
        <begin position="492"/>
        <end position="549"/>
    </location>
</feature>
<dbReference type="PROSITE" id="PS51670">
    <property type="entry name" value="SHKT"/>
    <property type="match status" value="1"/>
</dbReference>
<keyword evidence="1" id="KW-1015">Disulfide bond</keyword>